<gene>
    <name evidence="1" type="ORF">LIP50_02755</name>
</gene>
<name>A0ABS8CUH7_9FIRM</name>
<keyword evidence="2" id="KW-1185">Reference proteome</keyword>
<organism evidence="1 2">
    <name type="scientific">Intestinibacter bartlettii</name>
    <dbReference type="NCBI Taxonomy" id="261299"/>
    <lineage>
        <taxon>Bacteria</taxon>
        <taxon>Bacillati</taxon>
        <taxon>Bacillota</taxon>
        <taxon>Clostridia</taxon>
        <taxon>Peptostreptococcales</taxon>
        <taxon>Peptostreptococcaceae</taxon>
        <taxon>Intestinibacter</taxon>
    </lineage>
</organism>
<comment type="caution">
    <text evidence="1">The sequence shown here is derived from an EMBL/GenBank/DDBJ whole genome shotgun (WGS) entry which is preliminary data.</text>
</comment>
<reference evidence="1 2" key="1">
    <citation type="submission" date="2021-10" db="EMBL/GenBank/DDBJ databases">
        <title>Collection of gut derived symbiotic bacterial strains cultured from healthy donors.</title>
        <authorList>
            <person name="Lin H."/>
            <person name="Littmann E."/>
            <person name="Claire K."/>
            <person name="Pamer E."/>
        </authorList>
    </citation>
    <scope>NUCLEOTIDE SEQUENCE [LARGE SCALE GENOMIC DNA]</scope>
    <source>
        <strain evidence="1 2">MSK.17.68</strain>
    </source>
</reference>
<sequence>MAKKRRVMLFLVEGKSEREALEILISNIIKNDLVVFQVMEGDITSDINSTPQNIKKLINQKIEEYRAESKVKKTDIMSVIHLMDIDGAYINNEKFMIENNEIEKGFKYYPDGIYAQNKQKIKNRNSRKSSVMNLLSTTNQISTINYRAYYFCCNLDHVLYDEANLESILKVDYAYDFQDKYLDNEIGFINFMLKSDFAVNGEYKDTWNFLKEELNSLGRYSNFHLFFSDFGEYIKDEYRDVL</sequence>
<dbReference type="Proteomes" id="UP001299409">
    <property type="component" value="Unassembled WGS sequence"/>
</dbReference>
<dbReference type="EMBL" id="JAJBMB010000002">
    <property type="protein sequence ID" value="MCB5445116.1"/>
    <property type="molecule type" value="Genomic_DNA"/>
</dbReference>
<proteinExistence type="predicted"/>
<evidence type="ECO:0000313" key="2">
    <source>
        <dbReference type="Proteomes" id="UP001299409"/>
    </source>
</evidence>
<dbReference type="RefSeq" id="WP_226914164.1">
    <property type="nucleotide sequence ID" value="NZ_BAABXU010000001.1"/>
</dbReference>
<accession>A0ABS8CUH7</accession>
<protein>
    <submittedName>
        <fullName evidence="1">Uncharacterized protein</fullName>
    </submittedName>
</protein>
<evidence type="ECO:0000313" key="1">
    <source>
        <dbReference type="EMBL" id="MCB5445116.1"/>
    </source>
</evidence>